<feature type="transmembrane region" description="Helical" evidence="6">
    <location>
        <begin position="322"/>
        <end position="339"/>
    </location>
</feature>
<feature type="transmembrane region" description="Helical" evidence="6">
    <location>
        <begin position="537"/>
        <end position="556"/>
    </location>
</feature>
<protein>
    <submittedName>
        <fullName evidence="9">Uncharacterized protein</fullName>
    </submittedName>
</protein>
<feature type="transmembrane region" description="Helical" evidence="6">
    <location>
        <begin position="486"/>
        <end position="507"/>
    </location>
</feature>
<gene>
    <name evidence="9" type="ORF">TCAL_04356</name>
</gene>
<feature type="transmembrane region" description="Helical" evidence="6">
    <location>
        <begin position="562"/>
        <end position="583"/>
    </location>
</feature>
<dbReference type="GO" id="GO:0016020">
    <property type="term" value="C:membrane"/>
    <property type="evidence" value="ECO:0007669"/>
    <property type="project" value="UniProtKB-SubCell"/>
</dbReference>
<evidence type="ECO:0000256" key="6">
    <source>
        <dbReference type="SAM" id="Phobius"/>
    </source>
</evidence>
<dbReference type="Pfam" id="PF03522">
    <property type="entry name" value="SLC12"/>
    <property type="match status" value="1"/>
</dbReference>
<keyword evidence="3 6" id="KW-1133">Transmembrane helix</keyword>
<dbReference type="InterPro" id="IPR004842">
    <property type="entry name" value="SLC12A_fam"/>
</dbReference>
<comment type="subcellular location">
    <subcellularLocation>
        <location evidence="1">Membrane</location>
        <topology evidence="1">Multi-pass membrane protein</topology>
    </subcellularLocation>
</comment>
<dbReference type="OrthoDB" id="2020542at2759"/>
<feature type="transmembrane region" description="Helical" evidence="6">
    <location>
        <begin position="412"/>
        <end position="436"/>
    </location>
</feature>
<name>A0A553NNC4_TIGCA</name>
<dbReference type="GO" id="GO:0055075">
    <property type="term" value="P:potassium ion homeostasis"/>
    <property type="evidence" value="ECO:0007669"/>
    <property type="project" value="TreeGrafter"/>
</dbReference>
<evidence type="ECO:0000259" key="7">
    <source>
        <dbReference type="Pfam" id="PF00324"/>
    </source>
</evidence>
<dbReference type="GO" id="GO:1990573">
    <property type="term" value="P:potassium ion import across plasma membrane"/>
    <property type="evidence" value="ECO:0007669"/>
    <property type="project" value="TreeGrafter"/>
</dbReference>
<accession>A0A553NNC4</accession>
<keyword evidence="10" id="KW-1185">Reference proteome</keyword>
<dbReference type="PANTHER" id="PTHR11827:SF103">
    <property type="entry name" value="SODIUM CHLORIDE COTRANSPORTER 69, ISOFORM E"/>
    <property type="match status" value="1"/>
</dbReference>
<evidence type="ECO:0000256" key="1">
    <source>
        <dbReference type="ARBA" id="ARBA00004141"/>
    </source>
</evidence>
<evidence type="ECO:0000259" key="8">
    <source>
        <dbReference type="Pfam" id="PF03522"/>
    </source>
</evidence>
<dbReference type="InterPro" id="IPR004841">
    <property type="entry name" value="AA-permease/SLC12A_dom"/>
</dbReference>
<dbReference type="STRING" id="6832.A0A553NNC4"/>
<dbReference type="OMA" id="PWMITEQ"/>
<comment type="caution">
    <text evidence="9">The sequence shown here is derived from an EMBL/GenBank/DDBJ whole genome shotgun (WGS) entry which is preliminary data.</text>
</comment>
<organism evidence="9 10">
    <name type="scientific">Tigriopus californicus</name>
    <name type="common">Marine copepod</name>
    <dbReference type="NCBI Taxonomy" id="6832"/>
    <lineage>
        <taxon>Eukaryota</taxon>
        <taxon>Metazoa</taxon>
        <taxon>Ecdysozoa</taxon>
        <taxon>Arthropoda</taxon>
        <taxon>Crustacea</taxon>
        <taxon>Multicrustacea</taxon>
        <taxon>Hexanauplia</taxon>
        <taxon>Copepoda</taxon>
        <taxon>Harpacticoida</taxon>
        <taxon>Harpacticidae</taxon>
        <taxon>Tigriopus</taxon>
    </lineage>
</organism>
<dbReference type="Pfam" id="PF00324">
    <property type="entry name" value="AA_permease"/>
    <property type="match status" value="1"/>
</dbReference>
<feature type="transmembrane region" description="Helical" evidence="6">
    <location>
        <begin position="195"/>
        <end position="220"/>
    </location>
</feature>
<feature type="transmembrane region" description="Helical" evidence="6">
    <location>
        <begin position="241"/>
        <end position="262"/>
    </location>
</feature>
<evidence type="ECO:0000256" key="3">
    <source>
        <dbReference type="ARBA" id="ARBA00022989"/>
    </source>
</evidence>
<dbReference type="FunFam" id="1.20.1740.10:FF:000022">
    <property type="entry name" value="Bumetanide-sensitive na-k-cl cotransport protein"/>
    <property type="match status" value="1"/>
</dbReference>
<feature type="region of interest" description="Disordered" evidence="5">
    <location>
        <begin position="819"/>
        <end position="848"/>
    </location>
</feature>
<evidence type="ECO:0000256" key="4">
    <source>
        <dbReference type="ARBA" id="ARBA00023136"/>
    </source>
</evidence>
<evidence type="ECO:0000256" key="2">
    <source>
        <dbReference type="ARBA" id="ARBA00022692"/>
    </source>
</evidence>
<evidence type="ECO:0000313" key="9">
    <source>
        <dbReference type="EMBL" id="TRY66916.1"/>
    </source>
</evidence>
<feature type="transmembrane region" description="Helical" evidence="6">
    <location>
        <begin position="168"/>
        <end position="189"/>
    </location>
</feature>
<dbReference type="GO" id="GO:0008511">
    <property type="term" value="F:sodium:potassium:chloride symporter activity"/>
    <property type="evidence" value="ECO:0007669"/>
    <property type="project" value="TreeGrafter"/>
</dbReference>
<feature type="transmembrane region" description="Helical" evidence="6">
    <location>
        <begin position="378"/>
        <end position="400"/>
    </location>
</feature>
<evidence type="ECO:0000256" key="5">
    <source>
        <dbReference type="SAM" id="MobiDB-lite"/>
    </source>
</evidence>
<sequence length="1051" mass="116697">MEDPPAATAHQGKKTRFSIANLESAPKNGAAGYRESDEQEPFLKSATSSSPPPERGVISSGDEEGQEDQEDEDEQELSYKNTVYGTQYMKSLRHYLTRDALPDENHYRNILSFQASPSHQRKFSRPTLEELQEGQLARKLAAAKNGQDADDALAAKGKVIKFGWIEGVFMRCLLNIWGVMLFLRLTWVIGQCGILQGLLVITLCNVVTLITAISMSAVSTNGMIKGGGIYYMISRSLGPEFGGAIGIMFTVANSIAVATYLIGFVDALLDMLEEYIVDFDGILSPIDVRLNDIRWIGTVTLIAVLALAVVGMDWVTRVQIGLLVLLIASQIDFLVGSFLPDESERKFGFSGYSYDTMATNFMTTRYHSYESPDYPPSFFTVFGVFFPAVTGIVAGANLSGDLKNPGVAIPKGTLLAILVTYITYFVYGFIIGSVYIPEASGDEDEYWAAITGNDTIPHYDNCDNRECLFGSSNDQQTLSKISWTGYLVYAGCFAATLSSAIASLVGAPRVLQALARDKLYPVIGFFGQGYGANDDPFRGYILVFIIAFACTMIGSLDVVSSLLSNFFVAAYALINFSVFHATVTKSPGWRPSFKYYNHWVSLFGTLLCVAVMFLMSWVTALITFAIIAILYFYISYRKPEANWGSSTQAQKFVSTLKNVQALNEMQEHVKNYRPKILVLSGIPAHRGPLMDFANLLTKKLSLLISGHVAGPDASLRSMENMRETVQMWMKDHSIKAFFSVTQNESFEEGAKAIMNLAGLGKLSPNMILMGFKQNWAKDLPGTEAYFNVIHHGFDLHLALGILRLPKGCDYSSVIGEEQQVTVEVPDETPEPVEAPKAEPQKKEKRTRKVSTAVYHGADGKPLAKNIVNEITLFQHKKSKAGVIDVWWLYDDGGLTLLLPYILTTRAQYSECKLRVFALANRQDELDRQTRNMAGLLAKFRIDYSDVIVVPDVTKKANEETKAEFMAMIENCNIPDSEILAQREKTNRHLRLAELLRDNSLRSDMVVMTLPMPRRGASTSALYMSWLDIMTKNMPPFLFVRGNQTSVLTFYS</sequence>
<feature type="transmembrane region" description="Helical" evidence="6">
    <location>
        <begin position="595"/>
        <end position="614"/>
    </location>
</feature>
<feature type="domain" description="SLC12A transporter C-terminal" evidence="8">
    <location>
        <begin position="837"/>
        <end position="1051"/>
    </location>
</feature>
<dbReference type="PANTHER" id="PTHR11827">
    <property type="entry name" value="SOLUTE CARRIER FAMILY 12, CATION COTRANSPORTERS"/>
    <property type="match status" value="1"/>
</dbReference>
<dbReference type="GO" id="GO:0055078">
    <property type="term" value="P:sodium ion homeostasis"/>
    <property type="evidence" value="ECO:0007669"/>
    <property type="project" value="TreeGrafter"/>
</dbReference>
<feature type="compositionally biased region" description="Acidic residues" evidence="5">
    <location>
        <begin position="61"/>
        <end position="76"/>
    </location>
</feature>
<proteinExistence type="predicted"/>
<feature type="transmembrane region" description="Helical" evidence="6">
    <location>
        <begin position="293"/>
        <end position="315"/>
    </location>
</feature>
<reference evidence="9 10" key="1">
    <citation type="journal article" date="2018" name="Nat. Ecol. Evol.">
        <title>Genomic signatures of mitonuclear coevolution across populations of Tigriopus californicus.</title>
        <authorList>
            <person name="Barreto F.S."/>
            <person name="Watson E.T."/>
            <person name="Lima T.G."/>
            <person name="Willett C.S."/>
            <person name="Edmands S."/>
            <person name="Li W."/>
            <person name="Burton R.S."/>
        </authorList>
    </citation>
    <scope>NUCLEOTIDE SEQUENCE [LARGE SCALE GENOMIC DNA]</scope>
    <source>
        <strain evidence="9 10">San Diego</strain>
    </source>
</reference>
<keyword evidence="4 6" id="KW-0472">Membrane</keyword>
<dbReference type="InterPro" id="IPR018491">
    <property type="entry name" value="SLC12_C"/>
</dbReference>
<dbReference type="Gene3D" id="1.20.1740.10">
    <property type="entry name" value="Amino acid/polyamine transporter I"/>
    <property type="match status" value="1"/>
</dbReference>
<dbReference type="GO" id="GO:0055064">
    <property type="term" value="P:chloride ion homeostasis"/>
    <property type="evidence" value="ECO:0007669"/>
    <property type="project" value="TreeGrafter"/>
</dbReference>
<dbReference type="AlphaFoldDB" id="A0A553NNC4"/>
<feature type="domain" description="Amino acid permease/ SLC12A" evidence="7">
    <location>
        <begin position="167"/>
        <end position="677"/>
    </location>
</feature>
<dbReference type="Proteomes" id="UP000318571">
    <property type="component" value="Chromosome 4"/>
</dbReference>
<keyword evidence="2 6" id="KW-0812">Transmembrane</keyword>
<dbReference type="EMBL" id="VCGU01000011">
    <property type="protein sequence ID" value="TRY66916.1"/>
    <property type="molecule type" value="Genomic_DNA"/>
</dbReference>
<dbReference type="GO" id="GO:0006884">
    <property type="term" value="P:cell volume homeostasis"/>
    <property type="evidence" value="ECO:0007669"/>
    <property type="project" value="TreeGrafter"/>
</dbReference>
<evidence type="ECO:0000313" key="10">
    <source>
        <dbReference type="Proteomes" id="UP000318571"/>
    </source>
</evidence>
<feature type="region of interest" description="Disordered" evidence="5">
    <location>
        <begin position="1"/>
        <end position="80"/>
    </location>
</feature>